<feature type="non-terminal residue" evidence="2">
    <location>
        <position position="1"/>
    </location>
</feature>
<accession>X0TG23</accession>
<comment type="caution">
    <text evidence="2">The sequence shown here is derived from an EMBL/GenBank/DDBJ whole genome shotgun (WGS) entry which is preliminary data.</text>
</comment>
<reference evidence="2" key="1">
    <citation type="journal article" date="2014" name="Front. Microbiol.">
        <title>High frequency of phylogenetically diverse reductive dehalogenase-homologous genes in deep subseafloor sedimentary metagenomes.</title>
        <authorList>
            <person name="Kawai M."/>
            <person name="Futagami T."/>
            <person name="Toyoda A."/>
            <person name="Takaki Y."/>
            <person name="Nishi S."/>
            <person name="Hori S."/>
            <person name="Arai W."/>
            <person name="Tsubouchi T."/>
            <person name="Morono Y."/>
            <person name="Uchiyama I."/>
            <person name="Ito T."/>
            <person name="Fujiyama A."/>
            <person name="Inagaki F."/>
            <person name="Takami H."/>
        </authorList>
    </citation>
    <scope>NUCLEOTIDE SEQUENCE</scope>
    <source>
        <strain evidence="2">Expedition CK06-06</strain>
    </source>
</reference>
<sequence length="54" mass="6256">GISKNLDYANSLKIPFVIFLGKKELKAKKFKLRDMKTGKEKLMTEKSLVKELKK</sequence>
<dbReference type="Gene3D" id="3.40.50.800">
    <property type="entry name" value="Anticodon-binding domain"/>
    <property type="match status" value="1"/>
</dbReference>
<dbReference type="SUPFAM" id="SSF52954">
    <property type="entry name" value="Class II aaRS ABD-related"/>
    <property type="match status" value="1"/>
</dbReference>
<gene>
    <name evidence="2" type="ORF">S01H1_03161</name>
</gene>
<dbReference type="EMBL" id="BARS01001684">
    <property type="protein sequence ID" value="GAF75020.1"/>
    <property type="molecule type" value="Genomic_DNA"/>
</dbReference>
<evidence type="ECO:0000313" key="2">
    <source>
        <dbReference type="EMBL" id="GAF75020.1"/>
    </source>
</evidence>
<proteinExistence type="predicted"/>
<organism evidence="2">
    <name type="scientific">marine sediment metagenome</name>
    <dbReference type="NCBI Taxonomy" id="412755"/>
    <lineage>
        <taxon>unclassified sequences</taxon>
        <taxon>metagenomes</taxon>
        <taxon>ecological metagenomes</taxon>
    </lineage>
</organism>
<dbReference type="InterPro" id="IPR004154">
    <property type="entry name" value="Anticodon-bd"/>
</dbReference>
<dbReference type="AlphaFoldDB" id="X0TG23"/>
<evidence type="ECO:0000259" key="1">
    <source>
        <dbReference type="Pfam" id="PF03129"/>
    </source>
</evidence>
<dbReference type="Pfam" id="PF03129">
    <property type="entry name" value="HGTP_anticodon"/>
    <property type="match status" value="1"/>
</dbReference>
<name>X0TG23_9ZZZZ</name>
<dbReference type="InterPro" id="IPR036621">
    <property type="entry name" value="Anticodon-bd_dom_sf"/>
</dbReference>
<protein>
    <recommendedName>
        <fullName evidence="1">Anticodon-binding domain-containing protein</fullName>
    </recommendedName>
</protein>
<feature type="domain" description="Anticodon-binding" evidence="1">
    <location>
        <begin position="2"/>
        <end position="54"/>
    </location>
</feature>